<reference evidence="1 2" key="1">
    <citation type="submission" date="2017-08" db="EMBL/GenBank/DDBJ databases">
        <authorList>
            <person name="Park S.-J."/>
            <person name="Kim H."/>
        </authorList>
    </citation>
    <scope>NUCLEOTIDE SEQUENCE [LARGE SCALE GENOMIC DNA]</scope>
    <source>
        <strain evidence="2">ye3</strain>
    </source>
</reference>
<keyword evidence="2" id="KW-1185">Reference proteome</keyword>
<proteinExistence type="predicted"/>
<dbReference type="Proteomes" id="UP000283474">
    <property type="component" value="Chromosome"/>
</dbReference>
<dbReference type="OrthoDB" id="8637455at2"/>
<organism evidence="1 2">
    <name type="scientific">Pollutimonas thiosulfatoxidans</name>
    <dbReference type="NCBI Taxonomy" id="2028345"/>
    <lineage>
        <taxon>Bacteria</taxon>
        <taxon>Pseudomonadati</taxon>
        <taxon>Pseudomonadota</taxon>
        <taxon>Betaproteobacteria</taxon>
        <taxon>Burkholderiales</taxon>
        <taxon>Alcaligenaceae</taxon>
        <taxon>Pollutimonas</taxon>
    </lineage>
</organism>
<name>A0A410GDL4_9BURK</name>
<evidence type="ECO:0000313" key="2">
    <source>
        <dbReference type="Proteomes" id="UP000283474"/>
    </source>
</evidence>
<dbReference type="RefSeq" id="WP_128355374.1">
    <property type="nucleotide sequence ID" value="NZ_CP022987.1"/>
</dbReference>
<accession>A0A410GDL4</accession>
<protein>
    <submittedName>
        <fullName evidence="1">Uncharacterized protein</fullName>
    </submittedName>
</protein>
<evidence type="ECO:0000313" key="1">
    <source>
        <dbReference type="EMBL" id="QAA94359.1"/>
    </source>
</evidence>
<dbReference type="AlphaFoldDB" id="A0A410GDL4"/>
<sequence>MSDLSINQYTRLNDSLERDLMRQALNSGESLSFTALTKNALGSLRKAGSWFFAYMIDVTEALNEARAKDSRYSRSYW</sequence>
<dbReference type="KEGG" id="pus:CKA81_11340"/>
<gene>
    <name evidence="1" type="ORF">CKA81_11340</name>
</gene>
<dbReference type="EMBL" id="CP022987">
    <property type="protein sequence ID" value="QAA94359.1"/>
    <property type="molecule type" value="Genomic_DNA"/>
</dbReference>